<dbReference type="SUPFAM" id="SSF56053">
    <property type="entry name" value="Ribosomal protein L6"/>
    <property type="match status" value="2"/>
</dbReference>
<name>A0A5C8NST8_9BURK</name>
<dbReference type="OrthoDB" id="9805007at2"/>
<evidence type="ECO:0000313" key="10">
    <source>
        <dbReference type="EMBL" id="TXL64268.1"/>
    </source>
</evidence>
<dbReference type="AlphaFoldDB" id="A0A5C8NST8"/>
<keyword evidence="11" id="KW-1185">Reference proteome</keyword>
<dbReference type="GO" id="GO:0003735">
    <property type="term" value="F:structural constituent of ribosome"/>
    <property type="evidence" value="ECO:0007669"/>
    <property type="project" value="UniProtKB-UniRule"/>
</dbReference>
<dbReference type="InterPro" id="IPR019906">
    <property type="entry name" value="Ribosomal_uL6_bac-type"/>
</dbReference>
<dbReference type="NCBIfam" id="TIGR03654">
    <property type="entry name" value="L6_bact"/>
    <property type="match status" value="1"/>
</dbReference>
<dbReference type="Proteomes" id="UP000321548">
    <property type="component" value="Unassembled WGS sequence"/>
</dbReference>
<dbReference type="Gene3D" id="3.90.930.12">
    <property type="entry name" value="Ribosomal protein L6, alpha-beta domain"/>
    <property type="match status" value="2"/>
</dbReference>
<accession>A0A5C8NST8</accession>
<feature type="domain" description="Large ribosomal subunit protein uL6 alpha-beta" evidence="9">
    <location>
        <begin position="11"/>
        <end position="82"/>
    </location>
</feature>
<evidence type="ECO:0000256" key="4">
    <source>
        <dbReference type="ARBA" id="ARBA00022980"/>
    </source>
</evidence>
<sequence length="177" mass="18944">MSRVGKSPITVPAGVDVDVSAGAITVKGSNGTLSQQLNPLIGIERDGALLRIKALDESREANAMSGTFRALVANMVQGVSKGFERKLQLVGTGYRAQAQGASLNLSLGFSHPVVYKLPEGVKAETPTQTEILIKGADKQRVGQVAAEIRAFREPEPYKGKGVRYADERVVLKEVKKK</sequence>
<dbReference type="PRINTS" id="PR00059">
    <property type="entry name" value="RIBOSOMALL6"/>
</dbReference>
<comment type="subunit">
    <text evidence="6">Part of the 50S ribosomal subunit.</text>
</comment>
<organism evidence="10 11">
    <name type="scientific">Zeimonas arvi</name>
    <dbReference type="NCBI Taxonomy" id="2498847"/>
    <lineage>
        <taxon>Bacteria</taxon>
        <taxon>Pseudomonadati</taxon>
        <taxon>Pseudomonadota</taxon>
        <taxon>Betaproteobacteria</taxon>
        <taxon>Burkholderiales</taxon>
        <taxon>Burkholderiaceae</taxon>
        <taxon>Zeimonas</taxon>
    </lineage>
</organism>
<dbReference type="RefSeq" id="WP_147705328.1">
    <property type="nucleotide sequence ID" value="NZ_VDUY01000006.1"/>
</dbReference>
<dbReference type="FunFam" id="3.90.930.12:FF:000002">
    <property type="entry name" value="50S ribosomal protein L6"/>
    <property type="match status" value="1"/>
</dbReference>
<dbReference type="InterPro" id="IPR000702">
    <property type="entry name" value="Ribosomal_uL6-like"/>
</dbReference>
<evidence type="ECO:0000256" key="7">
    <source>
        <dbReference type="RuleBase" id="RU003869"/>
    </source>
</evidence>
<dbReference type="EMBL" id="VDUY01000006">
    <property type="protein sequence ID" value="TXL64268.1"/>
    <property type="molecule type" value="Genomic_DNA"/>
</dbReference>
<evidence type="ECO:0000313" key="11">
    <source>
        <dbReference type="Proteomes" id="UP000321548"/>
    </source>
</evidence>
<dbReference type="PANTHER" id="PTHR11655">
    <property type="entry name" value="60S/50S RIBOSOMAL PROTEIN L6/L9"/>
    <property type="match status" value="1"/>
</dbReference>
<keyword evidence="4 6" id="KW-0689">Ribosomal protein</keyword>
<dbReference type="InterPro" id="IPR020040">
    <property type="entry name" value="Ribosomal_uL6_a/b-dom"/>
</dbReference>
<keyword evidence="2 6" id="KW-0699">rRNA-binding</keyword>
<evidence type="ECO:0000256" key="5">
    <source>
        <dbReference type="ARBA" id="ARBA00023274"/>
    </source>
</evidence>
<feature type="domain" description="Large ribosomal subunit protein uL6 alpha-beta" evidence="9">
    <location>
        <begin position="90"/>
        <end position="164"/>
    </location>
</feature>
<dbReference type="InterPro" id="IPR036789">
    <property type="entry name" value="Ribosomal_uL6-like_a/b-dom_sf"/>
</dbReference>
<evidence type="ECO:0000256" key="8">
    <source>
        <dbReference type="RuleBase" id="RU003870"/>
    </source>
</evidence>
<dbReference type="PANTHER" id="PTHR11655:SF14">
    <property type="entry name" value="LARGE RIBOSOMAL SUBUNIT PROTEIN UL6M"/>
    <property type="match status" value="1"/>
</dbReference>
<dbReference type="HAMAP" id="MF_01365_B">
    <property type="entry name" value="Ribosomal_uL6_B"/>
    <property type="match status" value="1"/>
</dbReference>
<evidence type="ECO:0000259" key="9">
    <source>
        <dbReference type="Pfam" id="PF00347"/>
    </source>
</evidence>
<dbReference type="PROSITE" id="PS00525">
    <property type="entry name" value="RIBOSOMAL_L6_1"/>
    <property type="match status" value="1"/>
</dbReference>
<evidence type="ECO:0000256" key="2">
    <source>
        <dbReference type="ARBA" id="ARBA00022730"/>
    </source>
</evidence>
<keyword evidence="3 6" id="KW-0694">RNA-binding</keyword>
<dbReference type="GO" id="GO:0019843">
    <property type="term" value="F:rRNA binding"/>
    <property type="evidence" value="ECO:0007669"/>
    <property type="project" value="UniProtKB-UniRule"/>
</dbReference>
<comment type="caution">
    <text evidence="10">The sequence shown here is derived from an EMBL/GenBank/DDBJ whole genome shotgun (WGS) entry which is preliminary data.</text>
</comment>
<comment type="similarity">
    <text evidence="1 6 7">Belongs to the universal ribosomal protein uL6 family.</text>
</comment>
<evidence type="ECO:0000256" key="6">
    <source>
        <dbReference type="HAMAP-Rule" id="MF_01365"/>
    </source>
</evidence>
<gene>
    <name evidence="6 10" type="primary">rplF</name>
    <name evidence="10" type="ORF">FHP08_15145</name>
</gene>
<dbReference type="GO" id="GO:0022625">
    <property type="term" value="C:cytosolic large ribosomal subunit"/>
    <property type="evidence" value="ECO:0007669"/>
    <property type="project" value="UniProtKB-UniRule"/>
</dbReference>
<reference evidence="10 11" key="1">
    <citation type="submission" date="2019-06" db="EMBL/GenBank/DDBJ databases">
        <title>Quisquiliibacterium sp. nov., isolated from a maize field.</title>
        <authorList>
            <person name="Lin S.-Y."/>
            <person name="Tsai C.-F."/>
            <person name="Young C.-C."/>
        </authorList>
    </citation>
    <scope>NUCLEOTIDE SEQUENCE [LARGE SCALE GENOMIC DNA]</scope>
    <source>
        <strain evidence="10 11">CC-CFT501</strain>
    </source>
</reference>
<evidence type="ECO:0000256" key="1">
    <source>
        <dbReference type="ARBA" id="ARBA00009356"/>
    </source>
</evidence>
<dbReference type="InterPro" id="IPR002358">
    <property type="entry name" value="Ribosomal_uL6_CS"/>
</dbReference>
<keyword evidence="5 6" id="KW-0687">Ribonucleoprotein</keyword>
<dbReference type="FunFam" id="3.90.930.12:FF:000001">
    <property type="entry name" value="50S ribosomal protein L6"/>
    <property type="match status" value="1"/>
</dbReference>
<dbReference type="GO" id="GO:0002181">
    <property type="term" value="P:cytoplasmic translation"/>
    <property type="evidence" value="ECO:0007669"/>
    <property type="project" value="TreeGrafter"/>
</dbReference>
<evidence type="ECO:0000256" key="3">
    <source>
        <dbReference type="ARBA" id="ARBA00022884"/>
    </source>
</evidence>
<protein>
    <recommendedName>
        <fullName evidence="6">Large ribosomal subunit protein uL6</fullName>
    </recommendedName>
</protein>
<proteinExistence type="inferred from homology"/>
<comment type="function">
    <text evidence="6 8">This protein binds to the 23S rRNA, and is important in its secondary structure. It is located near the subunit interface in the base of the L7/L12 stalk, and near the tRNA binding site of the peptidyltransferase center.</text>
</comment>
<dbReference type="Pfam" id="PF00347">
    <property type="entry name" value="Ribosomal_L6"/>
    <property type="match status" value="2"/>
</dbReference>
<dbReference type="PIRSF" id="PIRSF002162">
    <property type="entry name" value="Ribosomal_L6"/>
    <property type="match status" value="1"/>
</dbReference>